<dbReference type="Gene3D" id="3.40.50.360">
    <property type="match status" value="1"/>
</dbReference>
<dbReference type="Proteomes" id="UP001206128">
    <property type="component" value="Unassembled WGS sequence"/>
</dbReference>
<dbReference type="SUPFAM" id="SSF52218">
    <property type="entry name" value="Flavoproteins"/>
    <property type="match status" value="1"/>
</dbReference>
<dbReference type="GO" id="GO:0016491">
    <property type="term" value="F:oxidoreductase activity"/>
    <property type="evidence" value="ECO:0007669"/>
    <property type="project" value="InterPro"/>
</dbReference>
<proteinExistence type="predicted"/>
<name>A0AAE3GKH2_9PSEU</name>
<dbReference type="RefSeq" id="WP_253779240.1">
    <property type="nucleotide sequence ID" value="NZ_JAMTCK010000021.1"/>
</dbReference>
<organism evidence="2 3">
    <name type="scientific">Goodfellowiella coeruleoviolacea</name>
    <dbReference type="NCBI Taxonomy" id="334858"/>
    <lineage>
        <taxon>Bacteria</taxon>
        <taxon>Bacillati</taxon>
        <taxon>Actinomycetota</taxon>
        <taxon>Actinomycetes</taxon>
        <taxon>Pseudonocardiales</taxon>
        <taxon>Pseudonocardiaceae</taxon>
        <taxon>Goodfellowiella</taxon>
    </lineage>
</organism>
<feature type="domain" description="NADPH-dependent FMN reductase-like" evidence="1">
    <location>
        <begin position="9"/>
        <end position="152"/>
    </location>
</feature>
<gene>
    <name evidence="2" type="ORF">LX83_006726</name>
</gene>
<protein>
    <submittedName>
        <fullName evidence="2">NAD(P)H-dependent FMN reductase</fullName>
    </submittedName>
</protein>
<dbReference type="Pfam" id="PF03358">
    <property type="entry name" value="FMN_red"/>
    <property type="match status" value="1"/>
</dbReference>
<dbReference type="InterPro" id="IPR005025">
    <property type="entry name" value="FMN_Rdtase-like_dom"/>
</dbReference>
<dbReference type="AlphaFoldDB" id="A0AAE3GKH2"/>
<keyword evidence="3" id="KW-1185">Reference proteome</keyword>
<evidence type="ECO:0000313" key="3">
    <source>
        <dbReference type="Proteomes" id="UP001206128"/>
    </source>
</evidence>
<dbReference type="PANTHER" id="PTHR30543">
    <property type="entry name" value="CHROMATE REDUCTASE"/>
    <property type="match status" value="1"/>
</dbReference>
<accession>A0AAE3GKH2</accession>
<dbReference type="GO" id="GO:0010181">
    <property type="term" value="F:FMN binding"/>
    <property type="evidence" value="ECO:0007669"/>
    <property type="project" value="TreeGrafter"/>
</dbReference>
<sequence>MTSTEQLQLAIIVGSTREGRFAPMVANWFADQARQHQDFSVDVVDLAETELPVVLGAELAPEAAATLARVSASLVKADAFVVITPEYNHSYPASLKNAIDWHHKEWQAKPVGFVSYGGLAGGLRSVEHLRPVFAELHAVTVRDTVSFHMAWDKFDENGQPKDADGCNAAAKVMLDQLVWWGRALAEARAKRPYGQ</sequence>
<dbReference type="PANTHER" id="PTHR30543:SF21">
    <property type="entry name" value="NAD(P)H-DEPENDENT FMN REDUCTASE LOT6"/>
    <property type="match status" value="1"/>
</dbReference>
<dbReference type="InterPro" id="IPR029039">
    <property type="entry name" value="Flavoprotein-like_sf"/>
</dbReference>
<dbReference type="InterPro" id="IPR050712">
    <property type="entry name" value="NAD(P)H-dep_reductase"/>
</dbReference>
<dbReference type="EMBL" id="JAMTCK010000021">
    <property type="protein sequence ID" value="MCP2169840.1"/>
    <property type="molecule type" value="Genomic_DNA"/>
</dbReference>
<evidence type="ECO:0000259" key="1">
    <source>
        <dbReference type="Pfam" id="PF03358"/>
    </source>
</evidence>
<dbReference type="GO" id="GO:0005829">
    <property type="term" value="C:cytosol"/>
    <property type="evidence" value="ECO:0007669"/>
    <property type="project" value="TreeGrafter"/>
</dbReference>
<comment type="caution">
    <text evidence="2">The sequence shown here is derived from an EMBL/GenBank/DDBJ whole genome shotgun (WGS) entry which is preliminary data.</text>
</comment>
<evidence type="ECO:0000313" key="2">
    <source>
        <dbReference type="EMBL" id="MCP2169840.1"/>
    </source>
</evidence>
<reference evidence="2" key="1">
    <citation type="submission" date="2022-06" db="EMBL/GenBank/DDBJ databases">
        <title>Genomic Encyclopedia of Archaeal and Bacterial Type Strains, Phase II (KMG-II): from individual species to whole genera.</title>
        <authorList>
            <person name="Goeker M."/>
        </authorList>
    </citation>
    <scope>NUCLEOTIDE SEQUENCE</scope>
    <source>
        <strain evidence="2">DSM 43935</strain>
    </source>
</reference>